<protein>
    <recommendedName>
        <fullName evidence="4">ribonuclease Z</fullName>
        <ecNumber evidence="4">3.1.26.11</ecNumber>
    </recommendedName>
</protein>
<evidence type="ECO:0000256" key="10">
    <source>
        <dbReference type="ARBA" id="ARBA00022833"/>
    </source>
</evidence>
<keyword evidence="5" id="KW-0819">tRNA processing</keyword>
<dbReference type="GO" id="GO:1990180">
    <property type="term" value="P:mitochondrial tRNA 3'-end processing"/>
    <property type="evidence" value="ECO:0007669"/>
    <property type="project" value="TreeGrafter"/>
</dbReference>
<dbReference type="PANTHER" id="PTHR12553:SF49">
    <property type="entry name" value="ZINC PHOSPHODIESTERASE ELAC PROTEIN 2"/>
    <property type="match status" value="1"/>
</dbReference>
<evidence type="ECO:0000256" key="2">
    <source>
        <dbReference type="ARBA" id="ARBA00001947"/>
    </source>
</evidence>
<dbReference type="AlphaFoldDB" id="A0A5J4TSP3"/>
<dbReference type="GO" id="GO:0005739">
    <property type="term" value="C:mitochondrion"/>
    <property type="evidence" value="ECO:0007669"/>
    <property type="project" value="TreeGrafter"/>
</dbReference>
<dbReference type="EC" id="3.1.26.11" evidence="4"/>
<comment type="cofactor">
    <cofactor evidence="2">
        <name>Zn(2+)</name>
        <dbReference type="ChEBI" id="CHEBI:29105"/>
    </cofactor>
</comment>
<feature type="non-terminal residue" evidence="11">
    <location>
        <position position="1"/>
    </location>
</feature>
<dbReference type="GO" id="GO:0046872">
    <property type="term" value="F:metal ion binding"/>
    <property type="evidence" value="ECO:0007669"/>
    <property type="project" value="UniProtKB-KW"/>
</dbReference>
<keyword evidence="6" id="KW-0540">Nuclease</keyword>
<evidence type="ECO:0000256" key="7">
    <source>
        <dbReference type="ARBA" id="ARBA00022723"/>
    </source>
</evidence>
<evidence type="ECO:0000256" key="4">
    <source>
        <dbReference type="ARBA" id="ARBA00012477"/>
    </source>
</evidence>
<organism evidence="11 12">
    <name type="scientific">Streblomastix strix</name>
    <dbReference type="NCBI Taxonomy" id="222440"/>
    <lineage>
        <taxon>Eukaryota</taxon>
        <taxon>Metamonada</taxon>
        <taxon>Preaxostyla</taxon>
        <taxon>Oxymonadida</taxon>
        <taxon>Streblomastigidae</taxon>
        <taxon>Streblomastix</taxon>
    </lineage>
</organism>
<dbReference type="Gene3D" id="3.60.15.10">
    <property type="entry name" value="Ribonuclease Z/Hydroxyacylglutathione hydrolase-like"/>
    <property type="match status" value="1"/>
</dbReference>
<sequence>IVFPYTEHSIVGSAGIVVDFIIPNINIEESINDQAEDEQLKIGTKESKLPPQNEIVKDIDPKSHKQNCSYFRLSYSGDTLPTVYFTSEATKCHILIHECTQTDEYESYSFYRHHSTLSQNLLMAEAIKPQLLILTHLIGFFPQNLTTEKIAKRLEAKKKWMIKEKLSQGWTMKYFLMKELMEKLDLYLLEENDKKLFQKPQKKISIQVKVQTLAQVQVQVH</sequence>
<keyword evidence="8" id="KW-0255">Endonuclease</keyword>
<gene>
    <name evidence="11" type="ORF">EZS28_043981</name>
</gene>
<evidence type="ECO:0000256" key="1">
    <source>
        <dbReference type="ARBA" id="ARBA00000402"/>
    </source>
</evidence>
<name>A0A5J4TSP3_9EUKA</name>
<dbReference type="SUPFAM" id="SSF56281">
    <property type="entry name" value="Metallo-hydrolase/oxidoreductase"/>
    <property type="match status" value="1"/>
</dbReference>
<dbReference type="InterPro" id="IPR047151">
    <property type="entry name" value="RNZ2-like"/>
</dbReference>
<evidence type="ECO:0000256" key="3">
    <source>
        <dbReference type="ARBA" id="ARBA00007823"/>
    </source>
</evidence>
<keyword evidence="9" id="KW-0378">Hydrolase</keyword>
<keyword evidence="7" id="KW-0479">Metal-binding</keyword>
<evidence type="ECO:0000313" key="11">
    <source>
        <dbReference type="EMBL" id="KAA6360491.1"/>
    </source>
</evidence>
<dbReference type="EMBL" id="SNRW01026867">
    <property type="protein sequence ID" value="KAA6360491.1"/>
    <property type="molecule type" value="Genomic_DNA"/>
</dbReference>
<accession>A0A5J4TSP3</accession>
<evidence type="ECO:0000256" key="8">
    <source>
        <dbReference type="ARBA" id="ARBA00022759"/>
    </source>
</evidence>
<comment type="catalytic activity">
    <reaction evidence="1">
        <text>Endonucleolytic cleavage of RNA, removing extra 3' nucleotides from tRNA precursor, generating 3' termini of tRNAs. A 3'-hydroxy group is left at the tRNA terminus and a 5'-phosphoryl group is left at the trailer molecule.</text>
        <dbReference type="EC" id="3.1.26.11"/>
    </reaction>
</comment>
<comment type="similarity">
    <text evidence="3">Belongs to the RNase Z family.</text>
</comment>
<evidence type="ECO:0000256" key="9">
    <source>
        <dbReference type="ARBA" id="ARBA00022801"/>
    </source>
</evidence>
<keyword evidence="10" id="KW-0862">Zinc</keyword>
<dbReference type="Proteomes" id="UP000324800">
    <property type="component" value="Unassembled WGS sequence"/>
</dbReference>
<dbReference type="GO" id="GO:0042781">
    <property type="term" value="F:3'-tRNA processing endoribonuclease activity"/>
    <property type="evidence" value="ECO:0007669"/>
    <property type="project" value="UniProtKB-EC"/>
</dbReference>
<evidence type="ECO:0000256" key="6">
    <source>
        <dbReference type="ARBA" id="ARBA00022722"/>
    </source>
</evidence>
<dbReference type="InterPro" id="IPR036866">
    <property type="entry name" value="RibonucZ/Hydroxyglut_hydro"/>
</dbReference>
<dbReference type="OrthoDB" id="527344at2759"/>
<evidence type="ECO:0000313" key="12">
    <source>
        <dbReference type="Proteomes" id="UP000324800"/>
    </source>
</evidence>
<comment type="caution">
    <text evidence="11">The sequence shown here is derived from an EMBL/GenBank/DDBJ whole genome shotgun (WGS) entry which is preliminary data.</text>
</comment>
<reference evidence="11 12" key="1">
    <citation type="submission" date="2019-03" db="EMBL/GenBank/DDBJ databases">
        <title>Single cell metagenomics reveals metabolic interactions within the superorganism composed of flagellate Streblomastix strix and complex community of Bacteroidetes bacteria on its surface.</title>
        <authorList>
            <person name="Treitli S.C."/>
            <person name="Kolisko M."/>
            <person name="Husnik F."/>
            <person name="Keeling P."/>
            <person name="Hampl V."/>
        </authorList>
    </citation>
    <scope>NUCLEOTIDE SEQUENCE [LARGE SCALE GENOMIC DNA]</scope>
    <source>
        <strain evidence="11">ST1C</strain>
    </source>
</reference>
<evidence type="ECO:0000256" key="5">
    <source>
        <dbReference type="ARBA" id="ARBA00022694"/>
    </source>
</evidence>
<dbReference type="PANTHER" id="PTHR12553">
    <property type="entry name" value="ZINC PHOSPHODIESTERASE ELAC PROTEIN 2"/>
    <property type="match status" value="1"/>
</dbReference>
<proteinExistence type="inferred from homology"/>